<organism evidence="2 3">
    <name type="scientific">Ensete ventricosum</name>
    <name type="common">Abyssinian banana</name>
    <name type="synonym">Musa ensete</name>
    <dbReference type="NCBI Taxonomy" id="4639"/>
    <lineage>
        <taxon>Eukaryota</taxon>
        <taxon>Viridiplantae</taxon>
        <taxon>Streptophyta</taxon>
        <taxon>Embryophyta</taxon>
        <taxon>Tracheophyta</taxon>
        <taxon>Spermatophyta</taxon>
        <taxon>Magnoliopsida</taxon>
        <taxon>Liliopsida</taxon>
        <taxon>Zingiberales</taxon>
        <taxon>Musaceae</taxon>
        <taxon>Ensete</taxon>
    </lineage>
</organism>
<feature type="transmembrane region" description="Helical" evidence="1">
    <location>
        <begin position="194"/>
        <end position="212"/>
    </location>
</feature>
<dbReference type="EMBL" id="AMZH03000961">
    <property type="protein sequence ID" value="RRT81226.1"/>
    <property type="molecule type" value="Genomic_DNA"/>
</dbReference>
<keyword evidence="1" id="KW-0812">Transmembrane</keyword>
<dbReference type="Proteomes" id="UP000287651">
    <property type="component" value="Unassembled WGS sequence"/>
</dbReference>
<name>A0A427AYP6_ENSVE</name>
<gene>
    <name evidence="2" type="ORF">B296_00002306</name>
</gene>
<dbReference type="AlphaFoldDB" id="A0A427AYP6"/>
<proteinExistence type="predicted"/>
<evidence type="ECO:0000313" key="3">
    <source>
        <dbReference type="Proteomes" id="UP000287651"/>
    </source>
</evidence>
<keyword evidence="1" id="KW-0472">Membrane</keyword>
<evidence type="ECO:0000256" key="1">
    <source>
        <dbReference type="SAM" id="Phobius"/>
    </source>
</evidence>
<accession>A0A427AYP6</accession>
<evidence type="ECO:0000313" key="2">
    <source>
        <dbReference type="EMBL" id="RRT81226.1"/>
    </source>
</evidence>
<protein>
    <submittedName>
        <fullName evidence="2">Uncharacterized protein</fullName>
    </submittedName>
</protein>
<sequence length="215" mass="24723">MKGNAGPPMKVYHENCPGCKQDRKNEVHRGVPYGEFFFIWIVTLCSCESTISNDSFDDLVLVPYQYRRCFLSYTSWFAINCRFPYFLPCLCISLVAIAATVACFWLPLKDSLRMYLLTCSLLGLGLLVYQIFLYPPFEKYLGPITSSRVAAVCNQCHPFLNIKEVLQMVFLLLQCLFLKLWLQQVEGLSSDAWLIFVGTKASTGFLPTWYYLSLY</sequence>
<reference evidence="2 3" key="1">
    <citation type="journal article" date="2014" name="Agronomy (Basel)">
        <title>A Draft Genome Sequence for Ensete ventricosum, the Drought-Tolerant Tree Against Hunger.</title>
        <authorList>
            <person name="Harrison J."/>
            <person name="Moore K.A."/>
            <person name="Paszkiewicz K."/>
            <person name="Jones T."/>
            <person name="Grant M."/>
            <person name="Ambacheew D."/>
            <person name="Muzemil S."/>
            <person name="Studholme D.J."/>
        </authorList>
    </citation>
    <scope>NUCLEOTIDE SEQUENCE [LARGE SCALE GENOMIC DNA]</scope>
</reference>
<keyword evidence="1" id="KW-1133">Transmembrane helix</keyword>
<comment type="caution">
    <text evidence="2">The sequence shown here is derived from an EMBL/GenBank/DDBJ whole genome shotgun (WGS) entry which is preliminary data.</text>
</comment>
<feature type="transmembrane region" description="Helical" evidence="1">
    <location>
        <begin position="85"/>
        <end position="108"/>
    </location>
</feature>
<feature type="transmembrane region" description="Helical" evidence="1">
    <location>
        <begin position="115"/>
        <end position="134"/>
    </location>
</feature>